<dbReference type="KEGG" id="soe:110788607"/>
<dbReference type="AlphaFoldDB" id="A0A9R0IGL6"/>
<dbReference type="GeneID" id="110788607"/>
<evidence type="ECO:0000313" key="3">
    <source>
        <dbReference type="Proteomes" id="UP000813463"/>
    </source>
</evidence>
<evidence type="ECO:0000259" key="2">
    <source>
        <dbReference type="Pfam" id="PF03061"/>
    </source>
</evidence>
<dbReference type="Pfam" id="PF03061">
    <property type="entry name" value="4HBT"/>
    <property type="match status" value="1"/>
</dbReference>
<proteinExistence type="inferred from homology"/>
<dbReference type="SUPFAM" id="SSF54637">
    <property type="entry name" value="Thioesterase/thiol ester dehydrase-isomerase"/>
    <property type="match status" value="1"/>
</dbReference>
<dbReference type="Gene3D" id="3.10.129.10">
    <property type="entry name" value="Hotdog Thioesterase"/>
    <property type="match status" value="1"/>
</dbReference>
<dbReference type="GO" id="GO:0047617">
    <property type="term" value="F:fatty acyl-CoA hydrolase activity"/>
    <property type="evidence" value="ECO:0000318"/>
    <property type="project" value="GO_Central"/>
</dbReference>
<dbReference type="PANTHER" id="PTHR21660">
    <property type="entry name" value="THIOESTERASE SUPERFAMILY MEMBER-RELATED"/>
    <property type="match status" value="1"/>
</dbReference>
<reference evidence="3" key="1">
    <citation type="journal article" date="2021" name="Nat. Commun.">
        <title>Genomic analyses provide insights into spinach domestication and the genetic basis of agronomic traits.</title>
        <authorList>
            <person name="Cai X."/>
            <person name="Sun X."/>
            <person name="Xu C."/>
            <person name="Sun H."/>
            <person name="Wang X."/>
            <person name="Ge C."/>
            <person name="Zhang Z."/>
            <person name="Wang Q."/>
            <person name="Fei Z."/>
            <person name="Jiao C."/>
            <person name="Wang Q."/>
        </authorList>
    </citation>
    <scope>NUCLEOTIDE SEQUENCE [LARGE SCALE GENOMIC DNA]</scope>
    <source>
        <strain evidence="3">cv. Varoflay</strain>
    </source>
</reference>
<feature type="domain" description="Thioesterase" evidence="2">
    <location>
        <begin position="25"/>
        <end position="100"/>
    </location>
</feature>
<gene>
    <name evidence="4" type="primary">LOC110788607</name>
</gene>
<accession>A0A9R0IGL6</accession>
<comment type="similarity">
    <text evidence="1">Belongs to the thioesterase PaaI family.</text>
</comment>
<dbReference type="InterPro" id="IPR006683">
    <property type="entry name" value="Thioestr_dom"/>
</dbReference>
<reference evidence="4" key="2">
    <citation type="submission" date="2025-08" db="UniProtKB">
        <authorList>
            <consortium name="RefSeq"/>
        </authorList>
    </citation>
    <scope>IDENTIFICATION</scope>
    <source>
        <tissue evidence="4">Leaf</tissue>
    </source>
</reference>
<keyword evidence="3" id="KW-1185">Reference proteome</keyword>
<name>A0A9R0IGL6_SPIOL</name>
<dbReference type="CDD" id="cd03443">
    <property type="entry name" value="PaaI_thioesterase"/>
    <property type="match status" value="1"/>
</dbReference>
<sequence>MIWGSLLSPSPNTLTTVLPPFVNYYGGLHGGVAATVAIRVATACARTVVAEEKPLFLGEQSISYLSAASINAELVVDGTVLRSGRNITVVSIEIRLKQTEKLLYTAQATFYHLPPSKL</sequence>
<protein>
    <recommendedName>
        <fullName evidence="2">Thioesterase domain-containing protein</fullName>
    </recommendedName>
</protein>
<dbReference type="PANTHER" id="PTHR21660:SF12">
    <property type="entry name" value="OS07G0462700 PROTEIN"/>
    <property type="match status" value="1"/>
</dbReference>
<dbReference type="RefSeq" id="XP_021848923.2">
    <property type="nucleotide sequence ID" value="XM_021993231.2"/>
</dbReference>
<dbReference type="InterPro" id="IPR039298">
    <property type="entry name" value="ACOT13"/>
</dbReference>
<organism evidence="3 4">
    <name type="scientific">Spinacia oleracea</name>
    <name type="common">Spinach</name>
    <dbReference type="NCBI Taxonomy" id="3562"/>
    <lineage>
        <taxon>Eukaryota</taxon>
        <taxon>Viridiplantae</taxon>
        <taxon>Streptophyta</taxon>
        <taxon>Embryophyta</taxon>
        <taxon>Tracheophyta</taxon>
        <taxon>Spermatophyta</taxon>
        <taxon>Magnoliopsida</taxon>
        <taxon>eudicotyledons</taxon>
        <taxon>Gunneridae</taxon>
        <taxon>Pentapetalae</taxon>
        <taxon>Caryophyllales</taxon>
        <taxon>Chenopodiaceae</taxon>
        <taxon>Chenopodioideae</taxon>
        <taxon>Anserineae</taxon>
        <taxon>Spinacia</taxon>
    </lineage>
</organism>
<evidence type="ECO:0000256" key="1">
    <source>
        <dbReference type="ARBA" id="ARBA00008324"/>
    </source>
</evidence>
<dbReference type="InterPro" id="IPR029069">
    <property type="entry name" value="HotDog_dom_sf"/>
</dbReference>
<dbReference type="Proteomes" id="UP000813463">
    <property type="component" value="Chromosome 2"/>
</dbReference>
<evidence type="ECO:0000313" key="4">
    <source>
        <dbReference type="RefSeq" id="XP_021848923.2"/>
    </source>
</evidence>